<name>A0A7R7XA35_9EURO</name>
<dbReference type="Proteomes" id="UP000654913">
    <property type="component" value="Chromosome 1"/>
</dbReference>
<feature type="chain" id="PRO_5031309385" evidence="2">
    <location>
        <begin position="21"/>
        <end position="161"/>
    </location>
</feature>
<feature type="region of interest" description="Disordered" evidence="1">
    <location>
        <begin position="116"/>
        <end position="137"/>
    </location>
</feature>
<gene>
    <name evidence="3" type="ORF">APUU_10337A</name>
</gene>
<dbReference type="AlphaFoldDB" id="A0A7R7XA35"/>
<sequence>MQLIPAGLLALSVHLALALGQPVRSPAESSPERCMRATDKESGFCMPQAAAPMMKMAHERRWIFMDAHQQDNDAAAAAPIDIEEAHNSIQPILPPSPSPTASGIVTHTPVPVITSTFTTSPSATPTPTPPADYGEYSDYGDYGEYASYGDYDADVVSRSMN</sequence>
<evidence type="ECO:0000313" key="4">
    <source>
        <dbReference type="Proteomes" id="UP000654913"/>
    </source>
</evidence>
<dbReference type="GeneID" id="64967514"/>
<dbReference type="EMBL" id="AP024443">
    <property type="protein sequence ID" value="BCS17509.1"/>
    <property type="molecule type" value="Genomic_DNA"/>
</dbReference>
<reference evidence="3" key="2">
    <citation type="submission" date="2021-02" db="EMBL/GenBank/DDBJ databases">
        <title>Aspergillus puulaauensis MK2 genome sequence.</title>
        <authorList>
            <person name="Futagami T."/>
            <person name="Mori K."/>
            <person name="Kadooka C."/>
            <person name="Tanaka T."/>
        </authorList>
    </citation>
    <scope>NUCLEOTIDE SEQUENCE</scope>
    <source>
        <strain evidence="3">MK2</strain>
    </source>
</reference>
<organism evidence="3 4">
    <name type="scientific">Aspergillus puulaauensis</name>
    <dbReference type="NCBI Taxonomy" id="1220207"/>
    <lineage>
        <taxon>Eukaryota</taxon>
        <taxon>Fungi</taxon>
        <taxon>Dikarya</taxon>
        <taxon>Ascomycota</taxon>
        <taxon>Pezizomycotina</taxon>
        <taxon>Eurotiomycetes</taxon>
        <taxon>Eurotiomycetidae</taxon>
        <taxon>Eurotiales</taxon>
        <taxon>Aspergillaceae</taxon>
        <taxon>Aspergillus</taxon>
    </lineage>
</organism>
<keyword evidence="4" id="KW-1185">Reference proteome</keyword>
<dbReference type="KEGG" id="apuu:APUU_10337A"/>
<keyword evidence="2" id="KW-0732">Signal</keyword>
<protein>
    <submittedName>
        <fullName evidence="3">Uncharacterized protein</fullName>
    </submittedName>
</protein>
<accession>A0A7R7XA35</accession>
<dbReference type="RefSeq" id="XP_041549703.1">
    <property type="nucleotide sequence ID" value="XM_041699674.1"/>
</dbReference>
<reference evidence="3" key="1">
    <citation type="submission" date="2021-01" db="EMBL/GenBank/DDBJ databases">
        <authorList>
            <consortium name="Aspergillus puulaauensis MK2 genome sequencing consortium"/>
            <person name="Kazuki M."/>
            <person name="Futagami T."/>
        </authorList>
    </citation>
    <scope>NUCLEOTIDE SEQUENCE</scope>
    <source>
        <strain evidence="3">MK2</strain>
    </source>
</reference>
<feature type="signal peptide" evidence="2">
    <location>
        <begin position="1"/>
        <end position="20"/>
    </location>
</feature>
<evidence type="ECO:0000256" key="1">
    <source>
        <dbReference type="SAM" id="MobiDB-lite"/>
    </source>
</evidence>
<proteinExistence type="predicted"/>
<evidence type="ECO:0000313" key="3">
    <source>
        <dbReference type="EMBL" id="BCS17509.1"/>
    </source>
</evidence>
<evidence type="ECO:0000256" key="2">
    <source>
        <dbReference type="SAM" id="SignalP"/>
    </source>
</evidence>